<dbReference type="Proteomes" id="UP000828251">
    <property type="component" value="Unassembled WGS sequence"/>
</dbReference>
<sequence length="87" mass="9687">MEKGIQNTSNMQLFLNKTLILGTMKWKAIGGIYRLLGISKEAINKLSHKVDNITGLKKTINSNKIPTVGVTQGVELRIGDRKVRKHS</sequence>
<dbReference type="EMBL" id="JAIQCV010000002">
    <property type="protein sequence ID" value="KAH1122829.1"/>
    <property type="molecule type" value="Genomic_DNA"/>
</dbReference>
<comment type="caution">
    <text evidence="1">The sequence shown here is derived from an EMBL/GenBank/DDBJ whole genome shotgun (WGS) entry which is preliminary data.</text>
</comment>
<evidence type="ECO:0000313" key="2">
    <source>
        <dbReference type="Proteomes" id="UP000828251"/>
    </source>
</evidence>
<evidence type="ECO:0000313" key="1">
    <source>
        <dbReference type="EMBL" id="KAH1122829.1"/>
    </source>
</evidence>
<accession>A0A9D3WF32</accession>
<name>A0A9D3WF32_9ROSI</name>
<protein>
    <submittedName>
        <fullName evidence="1">Uncharacterized protein</fullName>
    </submittedName>
</protein>
<proteinExistence type="predicted"/>
<reference evidence="1 2" key="1">
    <citation type="journal article" date="2021" name="Plant Biotechnol. J.">
        <title>Multi-omics assisted identification of the key and species-specific regulatory components of drought-tolerant mechanisms in Gossypium stocksii.</title>
        <authorList>
            <person name="Yu D."/>
            <person name="Ke L."/>
            <person name="Zhang D."/>
            <person name="Wu Y."/>
            <person name="Sun Y."/>
            <person name="Mei J."/>
            <person name="Sun J."/>
            <person name="Sun Y."/>
        </authorList>
    </citation>
    <scope>NUCLEOTIDE SEQUENCE [LARGE SCALE GENOMIC DNA]</scope>
    <source>
        <strain evidence="2">cv. E1</strain>
        <tissue evidence="1">Leaf</tissue>
    </source>
</reference>
<dbReference type="AlphaFoldDB" id="A0A9D3WF32"/>
<gene>
    <name evidence="1" type="ORF">J1N35_005989</name>
</gene>
<keyword evidence="2" id="KW-1185">Reference proteome</keyword>
<organism evidence="1 2">
    <name type="scientific">Gossypium stocksii</name>
    <dbReference type="NCBI Taxonomy" id="47602"/>
    <lineage>
        <taxon>Eukaryota</taxon>
        <taxon>Viridiplantae</taxon>
        <taxon>Streptophyta</taxon>
        <taxon>Embryophyta</taxon>
        <taxon>Tracheophyta</taxon>
        <taxon>Spermatophyta</taxon>
        <taxon>Magnoliopsida</taxon>
        <taxon>eudicotyledons</taxon>
        <taxon>Gunneridae</taxon>
        <taxon>Pentapetalae</taxon>
        <taxon>rosids</taxon>
        <taxon>malvids</taxon>
        <taxon>Malvales</taxon>
        <taxon>Malvaceae</taxon>
        <taxon>Malvoideae</taxon>
        <taxon>Gossypium</taxon>
    </lineage>
</organism>